<evidence type="ECO:0000256" key="1">
    <source>
        <dbReference type="SAM" id="Phobius"/>
    </source>
</evidence>
<keyword evidence="1" id="KW-0812">Transmembrane</keyword>
<protein>
    <submittedName>
        <fullName evidence="2">Uncharacterized protein</fullName>
    </submittedName>
</protein>
<feature type="transmembrane region" description="Helical" evidence="1">
    <location>
        <begin position="41"/>
        <end position="62"/>
    </location>
</feature>
<dbReference type="EMBL" id="MU128937">
    <property type="protein sequence ID" value="KAF9516667.1"/>
    <property type="molecule type" value="Genomic_DNA"/>
</dbReference>
<feature type="transmembrane region" description="Helical" evidence="1">
    <location>
        <begin position="115"/>
        <end position="139"/>
    </location>
</feature>
<dbReference type="InterPro" id="IPR052979">
    <property type="entry name" value="Adenylate-forming_domain"/>
</dbReference>
<name>A0A9P6DWQ4_9AGAM</name>
<dbReference type="Proteomes" id="UP000886523">
    <property type="component" value="Unassembled WGS sequence"/>
</dbReference>
<dbReference type="PANTHER" id="PTHR33927">
    <property type="entry name" value="TRANSMEMBRANE PROTEIN"/>
    <property type="match status" value="1"/>
</dbReference>
<feature type="transmembrane region" description="Helical" evidence="1">
    <location>
        <begin position="226"/>
        <end position="246"/>
    </location>
</feature>
<feature type="transmembrane region" description="Helical" evidence="1">
    <location>
        <begin position="74"/>
        <end position="103"/>
    </location>
</feature>
<comment type="caution">
    <text evidence="2">The sequence shown here is derived from an EMBL/GenBank/DDBJ whole genome shotgun (WGS) entry which is preliminary data.</text>
</comment>
<evidence type="ECO:0000313" key="3">
    <source>
        <dbReference type="Proteomes" id="UP000886523"/>
    </source>
</evidence>
<dbReference type="PANTHER" id="PTHR33927:SF1">
    <property type="entry name" value="TRANSMEMBRANE PROTEIN"/>
    <property type="match status" value="1"/>
</dbReference>
<sequence>MEKNPKLSDYRFPPEIPVLAREKRERPASTLGRRINEWLSFYRMFFTFVFSLNAVGIGFTLAHKWEGGRQRVATIALGNILAALLVRNEIFLRSFYAIILFFFKRWPPRWFRDSIAHLLLHVGGFHSGFAFSGTLWVITATIEFFRAGPSLIHHSILAFSVIACSLLVAVAISAYPAIRNNYHNVFENVHRLGGWTGLGILWILVCLANSWSVTEHRFIASNMAKTADIYLSLVITVSIFIGWTTLRKVPIKAEVLSPTVVLLRFQGGVGSGLFGRVARHPLKENHAFGIASRSRSSNEHYMCVVGQGDFTLDLIANPPTHLWTRQYKFVGLPYICPMYHCGLYVVTGSAIGVGLSPFLQRDPKSKWHLLWISSNLEKTYGTTVLKDLREGIATDGSGDTFEDVVTLWDTRIKGRPNLEKLIPELFETLNMPFECVFATSNPQGTAEIRRGCAKRGIACFGPVWDS</sequence>
<feature type="transmembrane region" description="Helical" evidence="1">
    <location>
        <begin position="195"/>
        <end position="214"/>
    </location>
</feature>
<accession>A0A9P6DWQ4</accession>
<keyword evidence="1" id="KW-0472">Membrane</keyword>
<gene>
    <name evidence="2" type="ORF">BS47DRAFT_1292101</name>
</gene>
<dbReference type="AlphaFoldDB" id="A0A9P6DWQ4"/>
<proteinExistence type="predicted"/>
<keyword evidence="3" id="KW-1185">Reference proteome</keyword>
<keyword evidence="1" id="KW-1133">Transmembrane helix</keyword>
<dbReference type="OrthoDB" id="3142841at2759"/>
<evidence type="ECO:0000313" key="2">
    <source>
        <dbReference type="EMBL" id="KAF9516667.1"/>
    </source>
</evidence>
<feature type="transmembrane region" description="Helical" evidence="1">
    <location>
        <begin position="151"/>
        <end position="175"/>
    </location>
</feature>
<organism evidence="2 3">
    <name type="scientific">Hydnum rufescens UP504</name>
    <dbReference type="NCBI Taxonomy" id="1448309"/>
    <lineage>
        <taxon>Eukaryota</taxon>
        <taxon>Fungi</taxon>
        <taxon>Dikarya</taxon>
        <taxon>Basidiomycota</taxon>
        <taxon>Agaricomycotina</taxon>
        <taxon>Agaricomycetes</taxon>
        <taxon>Cantharellales</taxon>
        <taxon>Hydnaceae</taxon>
        <taxon>Hydnum</taxon>
    </lineage>
</organism>
<reference evidence="2" key="1">
    <citation type="journal article" date="2020" name="Nat. Commun.">
        <title>Large-scale genome sequencing of mycorrhizal fungi provides insights into the early evolution of symbiotic traits.</title>
        <authorList>
            <person name="Miyauchi S."/>
            <person name="Kiss E."/>
            <person name="Kuo A."/>
            <person name="Drula E."/>
            <person name="Kohler A."/>
            <person name="Sanchez-Garcia M."/>
            <person name="Morin E."/>
            <person name="Andreopoulos B."/>
            <person name="Barry K.W."/>
            <person name="Bonito G."/>
            <person name="Buee M."/>
            <person name="Carver A."/>
            <person name="Chen C."/>
            <person name="Cichocki N."/>
            <person name="Clum A."/>
            <person name="Culley D."/>
            <person name="Crous P.W."/>
            <person name="Fauchery L."/>
            <person name="Girlanda M."/>
            <person name="Hayes R.D."/>
            <person name="Keri Z."/>
            <person name="LaButti K."/>
            <person name="Lipzen A."/>
            <person name="Lombard V."/>
            <person name="Magnuson J."/>
            <person name="Maillard F."/>
            <person name="Murat C."/>
            <person name="Nolan M."/>
            <person name="Ohm R.A."/>
            <person name="Pangilinan J."/>
            <person name="Pereira M.F."/>
            <person name="Perotto S."/>
            <person name="Peter M."/>
            <person name="Pfister S."/>
            <person name="Riley R."/>
            <person name="Sitrit Y."/>
            <person name="Stielow J.B."/>
            <person name="Szollosi G."/>
            <person name="Zifcakova L."/>
            <person name="Stursova M."/>
            <person name="Spatafora J.W."/>
            <person name="Tedersoo L."/>
            <person name="Vaario L.M."/>
            <person name="Yamada A."/>
            <person name="Yan M."/>
            <person name="Wang P."/>
            <person name="Xu J."/>
            <person name="Bruns T."/>
            <person name="Baldrian P."/>
            <person name="Vilgalys R."/>
            <person name="Dunand C."/>
            <person name="Henrissat B."/>
            <person name="Grigoriev I.V."/>
            <person name="Hibbett D."/>
            <person name="Nagy L.G."/>
            <person name="Martin F.M."/>
        </authorList>
    </citation>
    <scope>NUCLEOTIDE SEQUENCE</scope>
    <source>
        <strain evidence="2">UP504</strain>
    </source>
</reference>